<name>A0A2Z6EZL6_HALHR</name>
<protein>
    <submittedName>
        <fullName evidence="1">Uncharacterized protein</fullName>
    </submittedName>
</protein>
<sequence length="102" mass="11473">MRRLINIVVFTASHVGEGLNTYRQLFLSSTRQIALRLGRKVDFALYKKEPPKRPPHKFKGQAALRPDVSPLVYKAQGLVGPPPFTIDTNSALLGGRPFRVCW</sequence>
<gene>
    <name evidence="1" type="ORF">HH1059_09150</name>
</gene>
<accession>A0A2Z6EZL6</accession>
<dbReference type="AlphaFoldDB" id="A0A2Z6EZL6"/>
<reference evidence="1" key="1">
    <citation type="submission" date="2016-02" db="EMBL/GenBank/DDBJ databases">
        <title>Halorhodospira halochloris DSM-1059 complete genome, version 2.</title>
        <authorList>
            <person name="Tsukatani Y."/>
        </authorList>
    </citation>
    <scope>NUCLEOTIDE SEQUENCE</scope>
    <source>
        <strain evidence="1">DSM 1059</strain>
    </source>
</reference>
<dbReference type="EMBL" id="AP017372">
    <property type="protein sequence ID" value="BBE11023.1"/>
    <property type="molecule type" value="Genomic_DNA"/>
</dbReference>
<dbReference type="KEGG" id="hhk:HH1059_09150"/>
<organism evidence="1 2">
    <name type="scientific">Halorhodospira halochloris</name>
    <name type="common">Ectothiorhodospira halochloris</name>
    <dbReference type="NCBI Taxonomy" id="1052"/>
    <lineage>
        <taxon>Bacteria</taxon>
        <taxon>Pseudomonadati</taxon>
        <taxon>Pseudomonadota</taxon>
        <taxon>Gammaproteobacteria</taxon>
        <taxon>Chromatiales</taxon>
        <taxon>Ectothiorhodospiraceae</taxon>
        <taxon>Halorhodospira</taxon>
    </lineage>
</organism>
<dbReference type="Proteomes" id="UP000218890">
    <property type="component" value="Chromosome"/>
</dbReference>
<keyword evidence="2" id="KW-1185">Reference proteome</keyword>
<evidence type="ECO:0000313" key="1">
    <source>
        <dbReference type="EMBL" id="BBE11023.1"/>
    </source>
</evidence>
<proteinExistence type="predicted"/>
<evidence type="ECO:0000313" key="2">
    <source>
        <dbReference type="Proteomes" id="UP000218890"/>
    </source>
</evidence>